<dbReference type="EMBL" id="JAAIJR010000009">
    <property type="protein sequence ID" value="NEX19409.1"/>
    <property type="molecule type" value="Genomic_DNA"/>
</dbReference>
<dbReference type="AlphaFoldDB" id="A0A6P1DN99"/>
<comment type="caution">
    <text evidence="1">The sequence shown here is derived from an EMBL/GenBank/DDBJ whole genome shotgun (WGS) entry which is preliminary data.</text>
</comment>
<dbReference type="InterPro" id="IPR014917">
    <property type="entry name" value="DUF1800"/>
</dbReference>
<sequence length="110" mass="12687">MSKADFRASSEAAWIISSQVGESDLAPAERQARHKERRQKADTLRQWLFGEMRTTTSPLTERMTLFWHGHFASAFIQFGSPAVFRSSFRRTHWPSSFCRKRPRPGLESAT</sequence>
<reference evidence="1 2" key="2">
    <citation type="submission" date="2020-02" db="EMBL/GenBank/DDBJ databases">
        <title>Genome sequences of Thiorhodococcus mannitoliphagus and Thiorhodococcus minor, purple sulfur photosynthetic bacteria in the gammaproteobacterial family, Chromatiaceae.</title>
        <authorList>
            <person name="Aviles F.A."/>
            <person name="Meyer T.E."/>
            <person name="Kyndt J.A."/>
        </authorList>
    </citation>
    <scope>NUCLEOTIDE SEQUENCE [LARGE SCALE GENOMIC DNA]</scope>
    <source>
        <strain evidence="1 2">DSM 18266</strain>
    </source>
</reference>
<evidence type="ECO:0000313" key="1">
    <source>
        <dbReference type="EMBL" id="NEX19409.1"/>
    </source>
</evidence>
<gene>
    <name evidence="1" type="ORF">G3480_03605</name>
</gene>
<evidence type="ECO:0000313" key="2">
    <source>
        <dbReference type="Proteomes" id="UP000471640"/>
    </source>
</evidence>
<accession>A0A6P1DN99</accession>
<protein>
    <submittedName>
        <fullName evidence="1">DUF1800 domain-containing protein</fullName>
    </submittedName>
</protein>
<reference evidence="2" key="1">
    <citation type="journal article" date="2020" name="Microbiol. Resour. Announc.">
        <title>Draft Genome Sequences of Thiorhodococcus mannitoliphagus and Thiorhodococcus minor, Purple Sulfur Photosynthetic Bacteria in the Gammaproteobacterial Family Chromatiaceae.</title>
        <authorList>
            <person name="Aviles F.A."/>
            <person name="Meyer T.E."/>
            <person name="Kyndt J.A."/>
        </authorList>
    </citation>
    <scope>NUCLEOTIDE SEQUENCE [LARGE SCALE GENOMIC DNA]</scope>
    <source>
        <strain evidence="2">DSM 18266</strain>
    </source>
</reference>
<dbReference type="Proteomes" id="UP000471640">
    <property type="component" value="Unassembled WGS sequence"/>
</dbReference>
<dbReference type="Pfam" id="PF08811">
    <property type="entry name" value="DUF1800"/>
    <property type="match status" value="1"/>
</dbReference>
<name>A0A6P1DN99_9GAMM</name>
<proteinExistence type="predicted"/>
<organism evidence="1 2">
    <name type="scientific">Thiorhodococcus mannitoliphagus</name>
    <dbReference type="NCBI Taxonomy" id="329406"/>
    <lineage>
        <taxon>Bacteria</taxon>
        <taxon>Pseudomonadati</taxon>
        <taxon>Pseudomonadota</taxon>
        <taxon>Gammaproteobacteria</taxon>
        <taxon>Chromatiales</taxon>
        <taxon>Chromatiaceae</taxon>
        <taxon>Thiorhodococcus</taxon>
    </lineage>
</organism>
<keyword evidence="2" id="KW-1185">Reference proteome</keyword>